<dbReference type="InterPro" id="IPR032466">
    <property type="entry name" value="Metal_Hydrolase"/>
</dbReference>
<dbReference type="InterPro" id="IPR023100">
    <property type="entry name" value="D-aminoacylase_insert_dom_sf"/>
</dbReference>
<accession>A0ABN3I9P1</accession>
<dbReference type="Gene3D" id="3.30.1490.130">
    <property type="entry name" value="D-aminoacylase. Domain 3"/>
    <property type="match status" value="1"/>
</dbReference>
<gene>
    <name evidence="2" type="ORF">GCM10010255_30580</name>
</gene>
<dbReference type="Pfam" id="PF07969">
    <property type="entry name" value="Amidohydro_3"/>
    <property type="match status" value="1"/>
</dbReference>
<evidence type="ECO:0000259" key="1">
    <source>
        <dbReference type="Pfam" id="PF07969"/>
    </source>
</evidence>
<dbReference type="SUPFAM" id="SSF51338">
    <property type="entry name" value="Composite domain of metallo-dependent hydrolases"/>
    <property type="match status" value="1"/>
</dbReference>
<proteinExistence type="predicted"/>
<evidence type="ECO:0000313" key="2">
    <source>
        <dbReference type="EMBL" id="GAA2396730.1"/>
    </source>
</evidence>
<dbReference type="SUPFAM" id="SSF51556">
    <property type="entry name" value="Metallo-dependent hydrolases"/>
    <property type="match status" value="1"/>
</dbReference>
<protein>
    <submittedName>
        <fullName evidence="2">D-aminoacylase</fullName>
    </submittedName>
</protein>
<organism evidence="2 3">
    <name type="scientific">Streptomyces coeruleofuscus</name>
    <dbReference type="NCBI Taxonomy" id="66879"/>
    <lineage>
        <taxon>Bacteria</taxon>
        <taxon>Bacillati</taxon>
        <taxon>Actinomycetota</taxon>
        <taxon>Actinomycetes</taxon>
        <taxon>Kitasatosporales</taxon>
        <taxon>Streptomycetaceae</taxon>
        <taxon>Streptomyces</taxon>
    </lineage>
</organism>
<feature type="domain" description="Amidohydrolase 3" evidence="1">
    <location>
        <begin position="99"/>
        <end position="563"/>
    </location>
</feature>
<dbReference type="Gene3D" id="3.20.20.140">
    <property type="entry name" value="Metal-dependent hydrolases"/>
    <property type="match status" value="1"/>
</dbReference>
<dbReference type="InterPro" id="IPR011059">
    <property type="entry name" value="Metal-dep_hydrolase_composite"/>
</dbReference>
<reference evidence="2 3" key="1">
    <citation type="journal article" date="2019" name="Int. J. Syst. Evol. Microbiol.">
        <title>The Global Catalogue of Microorganisms (GCM) 10K type strain sequencing project: providing services to taxonomists for standard genome sequencing and annotation.</title>
        <authorList>
            <consortium name="The Broad Institute Genomics Platform"/>
            <consortium name="The Broad Institute Genome Sequencing Center for Infectious Disease"/>
            <person name="Wu L."/>
            <person name="Ma J."/>
        </authorList>
    </citation>
    <scope>NUCLEOTIDE SEQUENCE [LARGE SCALE GENOMIC DNA]</scope>
    <source>
        <strain evidence="2 3">JCM 4358</strain>
    </source>
</reference>
<name>A0ABN3I9P1_9ACTN</name>
<keyword evidence="3" id="KW-1185">Reference proteome</keyword>
<dbReference type="Proteomes" id="UP001499986">
    <property type="component" value="Unassembled WGS sequence"/>
</dbReference>
<sequence>MALTEVATTPARRLPAAKQAAPYAVAVAGLIATPTLGFVVGTRTQLHCEGRKLNEFDVLAVGGTVIDGTPGPVRRADVGIRDDRIVFLGRATPHATAREVLDCTGHVVAPGFVDLHSHADYTVCDVPSAEACIRQGVTTIVTGNCGASPFPITPERRQAWDTTLARGNLSTADMPWEDFDGFARAVEEAEPCVNLAALVGHAALRVAAVGTERRPATADETALMRKLLARAAEQGVFGLSTGLIYAPGSFADTDEVVALATEARQAGLLYSTHVRDEGDHLVEAVTEALETARRSGVRLQISHLKALGPANHGKVREALTLIDSAVAEGVDVACDVYPYAASSTRLTSRLPDWALDGGRDALIARLENPKTREAITSELRAKTGHTFLPESTVIASMPPGRYSSWVGSTVQDIAAATGRDPAEASLDVLRAHKALVWIVNHAMSEADVETVLRHHRSAVASDSWVLDTATDGNPHPRHFGTFARVLSRYTRDGQVLTLQEAVHKMSALPAARLGLTDRGTLSEGMVADIAVFDPETVSDTATFDAPLSYAVGTRHVLVNGRPVLRDGDFTTHRPGTVLRKTAVRSLSHHTRRSP</sequence>
<dbReference type="Gene3D" id="2.30.40.10">
    <property type="entry name" value="Urease, subunit C, domain 1"/>
    <property type="match status" value="1"/>
</dbReference>
<dbReference type="EMBL" id="BAAASE010000003">
    <property type="protein sequence ID" value="GAA2396730.1"/>
    <property type="molecule type" value="Genomic_DNA"/>
</dbReference>
<comment type="caution">
    <text evidence="2">The sequence shown here is derived from an EMBL/GenBank/DDBJ whole genome shotgun (WGS) entry which is preliminary data.</text>
</comment>
<dbReference type="InterPro" id="IPR050378">
    <property type="entry name" value="Metallo-dep_Hydrolases_sf"/>
</dbReference>
<dbReference type="PANTHER" id="PTHR11647:SF1">
    <property type="entry name" value="COLLAPSIN RESPONSE MEDIATOR PROTEIN"/>
    <property type="match status" value="1"/>
</dbReference>
<evidence type="ECO:0000313" key="3">
    <source>
        <dbReference type="Proteomes" id="UP001499986"/>
    </source>
</evidence>
<dbReference type="CDD" id="cd01297">
    <property type="entry name" value="D-aminoacylase"/>
    <property type="match status" value="1"/>
</dbReference>
<dbReference type="InterPro" id="IPR013108">
    <property type="entry name" value="Amidohydro_3"/>
</dbReference>
<dbReference type="PANTHER" id="PTHR11647">
    <property type="entry name" value="HYDRANTOINASE/DIHYDROPYRIMIDINASE FAMILY MEMBER"/>
    <property type="match status" value="1"/>
</dbReference>